<dbReference type="EMBL" id="BAUT01000009">
    <property type="protein sequence ID" value="GAE25376.1"/>
    <property type="molecule type" value="Genomic_DNA"/>
</dbReference>
<organism evidence="1 2">
    <name type="scientific">Halalkalibacter wakoensis JCM 9140</name>
    <dbReference type="NCBI Taxonomy" id="1236970"/>
    <lineage>
        <taxon>Bacteria</taxon>
        <taxon>Bacillati</taxon>
        <taxon>Bacillota</taxon>
        <taxon>Bacilli</taxon>
        <taxon>Bacillales</taxon>
        <taxon>Bacillaceae</taxon>
        <taxon>Halalkalibacter</taxon>
    </lineage>
</organism>
<gene>
    <name evidence="1" type="ORF">JCM9140_1367</name>
</gene>
<dbReference type="AlphaFoldDB" id="W4PZW2"/>
<evidence type="ECO:0000313" key="2">
    <source>
        <dbReference type="Proteomes" id="UP000018890"/>
    </source>
</evidence>
<name>W4PZW2_9BACI</name>
<keyword evidence="2" id="KW-1185">Reference proteome</keyword>
<proteinExistence type="predicted"/>
<accession>W4PZW2</accession>
<dbReference type="STRING" id="1236970.JCM9140_1367"/>
<evidence type="ECO:0000313" key="1">
    <source>
        <dbReference type="EMBL" id="GAE25376.1"/>
    </source>
</evidence>
<comment type="caution">
    <text evidence="1">The sequence shown here is derived from an EMBL/GenBank/DDBJ whole genome shotgun (WGS) entry which is preliminary data.</text>
</comment>
<dbReference type="Proteomes" id="UP000018890">
    <property type="component" value="Unassembled WGS sequence"/>
</dbReference>
<protein>
    <submittedName>
        <fullName evidence="1">Uncharacterized protein</fullName>
    </submittedName>
</protein>
<reference evidence="1" key="1">
    <citation type="journal article" date="2014" name="Genome Announc.">
        <title>Draft Genome Sequences of Three Alkaliphilic Bacillus Strains, Bacillus wakoensis JCM 9140T, Bacillus akibai JCM 9157T, and Bacillus hemicellulosilyticus JCM 9152T.</title>
        <authorList>
            <person name="Yuki M."/>
            <person name="Oshima K."/>
            <person name="Suda W."/>
            <person name="Oshida Y."/>
            <person name="Kitamura K."/>
            <person name="Iida T."/>
            <person name="Hattori M."/>
            <person name="Ohkuma M."/>
        </authorList>
    </citation>
    <scope>NUCLEOTIDE SEQUENCE [LARGE SCALE GENOMIC DNA]</scope>
    <source>
        <strain evidence="1">JCM 9140</strain>
    </source>
</reference>
<sequence>MVPSYQVIIIKAILSNDFIELEQETEVSHFGEQWIDIFFDAFMSRSKRTWSNQMYF</sequence>